<dbReference type="Gene3D" id="1.10.10.10">
    <property type="entry name" value="Winged helix-like DNA-binding domain superfamily/Winged helix DNA-binding domain"/>
    <property type="match status" value="1"/>
</dbReference>
<evidence type="ECO:0000256" key="3">
    <source>
        <dbReference type="ARBA" id="ARBA00023163"/>
    </source>
</evidence>
<dbReference type="PROSITE" id="PS50987">
    <property type="entry name" value="HTH_ARSR_2"/>
    <property type="match status" value="1"/>
</dbReference>
<evidence type="ECO:0000256" key="1">
    <source>
        <dbReference type="ARBA" id="ARBA00023015"/>
    </source>
</evidence>
<keyword evidence="2" id="KW-0238">DNA-binding</keyword>
<protein>
    <submittedName>
        <fullName evidence="5">ArsR family transcriptional regulator</fullName>
    </submittedName>
</protein>
<sequence length="123" mass="13493">MTVRIELPIAHIDSGECCTPATSSVGDDADIDRLTRVFKALGDSTRLKLLLMIAESDPSELCICDLTEPVGLGQPTVSYHMKRLVDAGLVTREKRGKWAYFQLIDGALESAVRVLGLELFQTK</sequence>
<dbReference type="Proteomes" id="UP000280344">
    <property type="component" value="Chromosome"/>
</dbReference>
<dbReference type="Pfam" id="PF01022">
    <property type="entry name" value="HTH_5"/>
    <property type="match status" value="1"/>
</dbReference>
<evidence type="ECO:0000313" key="5">
    <source>
        <dbReference type="EMBL" id="AZQ78042.1"/>
    </source>
</evidence>
<reference evidence="5 6" key="1">
    <citation type="submission" date="2018-12" db="EMBL/GenBank/DDBJ databases">
        <title>Complete genome sequence of Flaviflexus sp. H23T48.</title>
        <authorList>
            <person name="Bae J.-W."/>
            <person name="Lee J.-Y."/>
        </authorList>
    </citation>
    <scope>NUCLEOTIDE SEQUENCE [LARGE SCALE GENOMIC DNA]</scope>
    <source>
        <strain evidence="5 6">H23T48</strain>
    </source>
</reference>
<dbReference type="RefSeq" id="WP_126704842.1">
    <property type="nucleotide sequence ID" value="NZ_CP034593.1"/>
</dbReference>
<dbReference type="SMART" id="SM00418">
    <property type="entry name" value="HTH_ARSR"/>
    <property type="match status" value="1"/>
</dbReference>
<dbReference type="KEGG" id="flh:EJ997_12560"/>
<gene>
    <name evidence="5" type="ORF">EJ997_12560</name>
</gene>
<dbReference type="OrthoDB" id="9806976at2"/>
<organism evidence="5 6">
    <name type="scientific">Flaviflexus ciconiae</name>
    <dbReference type="NCBI Taxonomy" id="2496867"/>
    <lineage>
        <taxon>Bacteria</taxon>
        <taxon>Bacillati</taxon>
        <taxon>Actinomycetota</taxon>
        <taxon>Actinomycetes</taxon>
        <taxon>Actinomycetales</taxon>
        <taxon>Actinomycetaceae</taxon>
        <taxon>Flaviflexus</taxon>
    </lineage>
</organism>
<evidence type="ECO:0000256" key="2">
    <source>
        <dbReference type="ARBA" id="ARBA00023125"/>
    </source>
</evidence>
<dbReference type="PANTHER" id="PTHR33154:SF18">
    <property type="entry name" value="ARSENICAL RESISTANCE OPERON REPRESSOR"/>
    <property type="match status" value="1"/>
</dbReference>
<dbReference type="InterPro" id="IPR036388">
    <property type="entry name" value="WH-like_DNA-bd_sf"/>
</dbReference>
<dbReference type="InterPro" id="IPR036390">
    <property type="entry name" value="WH_DNA-bd_sf"/>
</dbReference>
<dbReference type="InterPro" id="IPR051081">
    <property type="entry name" value="HTH_MetalResp_TranReg"/>
</dbReference>
<name>A0A3S9Q0A9_9ACTO</name>
<dbReference type="AlphaFoldDB" id="A0A3S9Q0A9"/>
<dbReference type="PANTHER" id="PTHR33154">
    <property type="entry name" value="TRANSCRIPTIONAL REGULATOR, ARSR FAMILY"/>
    <property type="match status" value="1"/>
</dbReference>
<evidence type="ECO:0000259" key="4">
    <source>
        <dbReference type="PROSITE" id="PS50987"/>
    </source>
</evidence>
<dbReference type="CDD" id="cd00090">
    <property type="entry name" value="HTH_ARSR"/>
    <property type="match status" value="1"/>
</dbReference>
<dbReference type="EMBL" id="CP034593">
    <property type="protein sequence ID" value="AZQ78042.1"/>
    <property type="molecule type" value="Genomic_DNA"/>
</dbReference>
<accession>A0A3S9Q0A9</accession>
<dbReference type="GO" id="GO:0003700">
    <property type="term" value="F:DNA-binding transcription factor activity"/>
    <property type="evidence" value="ECO:0007669"/>
    <property type="project" value="InterPro"/>
</dbReference>
<dbReference type="PRINTS" id="PR00778">
    <property type="entry name" value="HTHARSR"/>
</dbReference>
<keyword evidence="3" id="KW-0804">Transcription</keyword>
<dbReference type="NCBIfam" id="NF033788">
    <property type="entry name" value="HTH_metalloreg"/>
    <property type="match status" value="1"/>
</dbReference>
<dbReference type="SUPFAM" id="SSF46785">
    <property type="entry name" value="Winged helix' DNA-binding domain"/>
    <property type="match status" value="1"/>
</dbReference>
<dbReference type="GO" id="GO:0003677">
    <property type="term" value="F:DNA binding"/>
    <property type="evidence" value="ECO:0007669"/>
    <property type="project" value="UniProtKB-KW"/>
</dbReference>
<feature type="domain" description="HTH arsR-type" evidence="4">
    <location>
        <begin position="26"/>
        <end position="123"/>
    </location>
</feature>
<keyword evidence="6" id="KW-1185">Reference proteome</keyword>
<dbReference type="InterPro" id="IPR011991">
    <property type="entry name" value="ArsR-like_HTH"/>
</dbReference>
<proteinExistence type="predicted"/>
<evidence type="ECO:0000313" key="6">
    <source>
        <dbReference type="Proteomes" id="UP000280344"/>
    </source>
</evidence>
<dbReference type="InterPro" id="IPR001845">
    <property type="entry name" value="HTH_ArsR_DNA-bd_dom"/>
</dbReference>
<keyword evidence="1" id="KW-0805">Transcription regulation</keyword>